<proteinExistence type="predicted"/>
<reference evidence="3" key="1">
    <citation type="submission" date="2018-04" db="EMBL/GenBank/DDBJ databases">
        <authorList>
            <person name="Illikoud N."/>
        </authorList>
    </citation>
    <scope>NUCLEOTIDE SEQUENCE [LARGE SCALE GENOMIC DNA]</scope>
</reference>
<dbReference type="AlphaFoldDB" id="A0A2X0QEK6"/>
<keyword evidence="1" id="KW-1133">Transmembrane helix</keyword>
<accession>A0A2X0QEK6</accession>
<feature type="transmembrane region" description="Helical" evidence="1">
    <location>
        <begin position="30"/>
        <end position="52"/>
    </location>
</feature>
<keyword evidence="1" id="KW-0472">Membrane</keyword>
<dbReference type="GeneID" id="66536954"/>
<name>A0A2X0QEK6_BROTH</name>
<feature type="transmembrane region" description="Helical" evidence="1">
    <location>
        <begin position="59"/>
        <end position="80"/>
    </location>
</feature>
<dbReference type="RefSeq" id="WP_029091678.1">
    <property type="nucleotide sequence ID" value="NZ_CBCPKC010000008.1"/>
</dbReference>
<gene>
    <name evidence="2" type="ORF">BTBSAS_10035</name>
</gene>
<dbReference type="EMBL" id="OUNC01000001">
    <property type="protein sequence ID" value="SPP25520.1"/>
    <property type="molecule type" value="Genomic_DNA"/>
</dbReference>
<keyword evidence="1" id="KW-0812">Transmembrane</keyword>
<protein>
    <recommendedName>
        <fullName evidence="4">DUF3021 domain-containing protein</fullName>
    </recommendedName>
</protein>
<organism evidence="2 3">
    <name type="scientific">Brochothrix thermosphacta</name>
    <name type="common">Microbacterium thermosphactum</name>
    <dbReference type="NCBI Taxonomy" id="2756"/>
    <lineage>
        <taxon>Bacteria</taxon>
        <taxon>Bacillati</taxon>
        <taxon>Bacillota</taxon>
        <taxon>Bacilli</taxon>
        <taxon>Bacillales</taxon>
        <taxon>Listeriaceae</taxon>
        <taxon>Brochothrix</taxon>
    </lineage>
</organism>
<feature type="transmembrane region" description="Helical" evidence="1">
    <location>
        <begin position="86"/>
        <end position="109"/>
    </location>
</feature>
<evidence type="ECO:0008006" key="4">
    <source>
        <dbReference type="Google" id="ProtNLM"/>
    </source>
</evidence>
<evidence type="ECO:0000313" key="3">
    <source>
        <dbReference type="Proteomes" id="UP000270190"/>
    </source>
</evidence>
<dbReference type="InterPro" id="IPR021560">
    <property type="entry name" value="DUF3021"/>
</dbReference>
<evidence type="ECO:0000256" key="1">
    <source>
        <dbReference type="SAM" id="Phobius"/>
    </source>
</evidence>
<evidence type="ECO:0000313" key="2">
    <source>
        <dbReference type="EMBL" id="SPP25520.1"/>
    </source>
</evidence>
<feature type="transmembrane region" description="Helical" evidence="1">
    <location>
        <begin position="7"/>
        <end position="24"/>
    </location>
</feature>
<sequence>MDLYKRIVAGLGIGSFVYLVSLYFNGVTEVTPKTIITVFLISIFSGVATIVFDIERLSFLMSLLIHFIVTTLFIFLLYGGDYQPKHLYALFTSIVIIYVGSYSLVITHYKITARKINKLLSKIKQSH</sequence>
<dbReference type="Pfam" id="PF11457">
    <property type="entry name" value="DUF3021"/>
    <property type="match status" value="1"/>
</dbReference>
<dbReference type="Proteomes" id="UP000270190">
    <property type="component" value="Unassembled WGS sequence"/>
</dbReference>